<feature type="region of interest" description="Disordered" evidence="3">
    <location>
        <begin position="1"/>
        <end position="43"/>
    </location>
</feature>
<keyword evidence="1" id="KW-0479">Metal-binding</keyword>
<dbReference type="Pfam" id="PF13920">
    <property type="entry name" value="zf-C3HC4_3"/>
    <property type="match status" value="1"/>
</dbReference>
<evidence type="ECO:0000313" key="5">
    <source>
        <dbReference type="EMBL" id="PON56716.1"/>
    </source>
</evidence>
<evidence type="ECO:0000256" key="3">
    <source>
        <dbReference type="SAM" id="MobiDB-lite"/>
    </source>
</evidence>
<organism evidence="5 6">
    <name type="scientific">Parasponia andersonii</name>
    <name type="common">Sponia andersonii</name>
    <dbReference type="NCBI Taxonomy" id="3476"/>
    <lineage>
        <taxon>Eukaryota</taxon>
        <taxon>Viridiplantae</taxon>
        <taxon>Streptophyta</taxon>
        <taxon>Embryophyta</taxon>
        <taxon>Tracheophyta</taxon>
        <taxon>Spermatophyta</taxon>
        <taxon>Magnoliopsida</taxon>
        <taxon>eudicotyledons</taxon>
        <taxon>Gunneridae</taxon>
        <taxon>Pentapetalae</taxon>
        <taxon>rosids</taxon>
        <taxon>fabids</taxon>
        <taxon>Rosales</taxon>
        <taxon>Cannabaceae</taxon>
        <taxon>Parasponia</taxon>
    </lineage>
</organism>
<reference evidence="6" key="1">
    <citation type="submission" date="2016-06" db="EMBL/GenBank/DDBJ databases">
        <title>Parallel loss of symbiosis genes in relatives of nitrogen-fixing non-legume Parasponia.</title>
        <authorList>
            <person name="Van Velzen R."/>
            <person name="Holmer R."/>
            <person name="Bu F."/>
            <person name="Rutten L."/>
            <person name="Van Zeijl A."/>
            <person name="Liu W."/>
            <person name="Santuari L."/>
            <person name="Cao Q."/>
            <person name="Sharma T."/>
            <person name="Shen D."/>
            <person name="Roswanjaya Y."/>
            <person name="Wardhani T."/>
            <person name="Kalhor M.S."/>
            <person name="Jansen J."/>
            <person name="Van den Hoogen J."/>
            <person name="Gungor B."/>
            <person name="Hartog M."/>
            <person name="Hontelez J."/>
            <person name="Verver J."/>
            <person name="Yang W.-C."/>
            <person name="Schijlen E."/>
            <person name="Repin R."/>
            <person name="Schilthuizen M."/>
            <person name="Schranz E."/>
            <person name="Heidstra R."/>
            <person name="Miyata K."/>
            <person name="Fedorova E."/>
            <person name="Kohlen W."/>
            <person name="Bisseling T."/>
            <person name="Smit S."/>
            <person name="Geurts R."/>
        </authorList>
    </citation>
    <scope>NUCLEOTIDE SEQUENCE [LARGE SCALE GENOMIC DNA]</scope>
    <source>
        <strain evidence="6">cv. WU1-14</strain>
    </source>
</reference>
<dbReference type="GO" id="GO:0008270">
    <property type="term" value="F:zinc ion binding"/>
    <property type="evidence" value="ECO:0007669"/>
    <property type="project" value="UniProtKB-KW"/>
</dbReference>
<gene>
    <name evidence="5" type="ORF">PanWU01x14_179340</name>
</gene>
<keyword evidence="1" id="KW-0862">Zinc</keyword>
<dbReference type="InterPro" id="IPR046934">
    <property type="entry name" value="PIR2-like"/>
</dbReference>
<sequence length="693" mass="78262">MGKQKRGKHKPGSKKPCTKEIEPPKVEHQPEVTPMLKDLSLDPEPYWRKKPDLGLAHSGKPSTVDVSMNANSNLSQTSSPADNWIYCTEEELENLLLKKLEMTYHQALVKLITSGYDRDLVVKAILANGHGFGNEDIFTNILKNSIQYIKTGQGTLGNGSGKGSDQVVGEIKLLVKNSLAAMINSLCQARPDIRKGDAMWCLLKSNFHLGVANSMKVPVMDNEKKLKEADGNISTDSSSGVATAEGVREFADHETSCVVNKRVAEIVGGLLEKNNLKNLNLTPSDQKMLMKNVAAFAASCRDNMRLSPEEIAAMKMSIPVKLSSDPTELEDSSVVDMVLYGFCKLNVDKDAVSVDHNQKIEKISILVQDIKEVKEQVKERKEWAQKKVLEAVKKLGHDSLELKILRMERKEKEKLENEEGDKEIMLKRILEMENSVDKAASEAARLNKAGRKIETENAELRAEVEAFKLRALESDEMHAEVSRNEKKSLKKAVALEKQNRKLQAEIEQERKKSLNLQEQLADLKKAQDDIKVMWRQEVLAKELAINQLQEERKLKEEAEVSMKRRQQEFCQKMEADFLQSKDDIQHFEQQIAHLEISSECTDDTYNLPDHLFLWESELPGSSKPTDPSRKEVSTYDRMCIICLEKEASVVFLPCAHQVICATCTKDYYDKVEDRCPYCMSLVDRKIHAYGLGS</sequence>
<evidence type="ECO:0000256" key="1">
    <source>
        <dbReference type="PROSITE-ProRule" id="PRU00175"/>
    </source>
</evidence>
<protein>
    <submittedName>
        <fullName evidence="5">43kDa postsynaptic protein</fullName>
    </submittedName>
</protein>
<feature type="coiled-coil region" evidence="2">
    <location>
        <begin position="429"/>
        <end position="568"/>
    </location>
</feature>
<evidence type="ECO:0000256" key="2">
    <source>
        <dbReference type="SAM" id="Coils"/>
    </source>
</evidence>
<dbReference type="STRING" id="3476.A0A2P5C6L3"/>
<dbReference type="Proteomes" id="UP000237105">
    <property type="component" value="Unassembled WGS sequence"/>
</dbReference>
<dbReference type="PANTHER" id="PTHR46405">
    <property type="entry name" value="OS05G0141500 PROTEIN"/>
    <property type="match status" value="1"/>
</dbReference>
<keyword evidence="2" id="KW-0175">Coiled coil</keyword>
<dbReference type="Gene3D" id="3.30.40.10">
    <property type="entry name" value="Zinc/RING finger domain, C3HC4 (zinc finger)"/>
    <property type="match status" value="1"/>
</dbReference>
<dbReference type="SUPFAM" id="SSF57850">
    <property type="entry name" value="RING/U-box"/>
    <property type="match status" value="1"/>
</dbReference>
<accession>A0A2P5C6L3</accession>
<dbReference type="AlphaFoldDB" id="A0A2P5C6L3"/>
<proteinExistence type="predicted"/>
<dbReference type="PROSITE" id="PS50089">
    <property type="entry name" value="ZF_RING_2"/>
    <property type="match status" value="1"/>
</dbReference>
<dbReference type="PANTHER" id="PTHR46405:SF3">
    <property type="entry name" value="RING_U-BOX SUPERFAMILY PROTEIN"/>
    <property type="match status" value="1"/>
</dbReference>
<feature type="compositionally biased region" description="Basic residues" evidence="3">
    <location>
        <begin position="1"/>
        <end position="13"/>
    </location>
</feature>
<feature type="compositionally biased region" description="Basic and acidic residues" evidence="3">
    <location>
        <begin position="17"/>
        <end position="30"/>
    </location>
</feature>
<keyword evidence="1" id="KW-0863">Zinc-finger</keyword>
<evidence type="ECO:0000313" key="6">
    <source>
        <dbReference type="Proteomes" id="UP000237105"/>
    </source>
</evidence>
<dbReference type="InterPro" id="IPR046527">
    <property type="entry name" value="PIR2-like_helical"/>
</dbReference>
<dbReference type="InterPro" id="IPR001841">
    <property type="entry name" value="Znf_RING"/>
</dbReference>
<keyword evidence="6" id="KW-1185">Reference proteome</keyword>
<dbReference type="InterPro" id="IPR013083">
    <property type="entry name" value="Znf_RING/FYVE/PHD"/>
</dbReference>
<comment type="caution">
    <text evidence="5">The sequence shown here is derived from an EMBL/GenBank/DDBJ whole genome shotgun (WGS) entry which is preliminary data.</text>
</comment>
<feature type="domain" description="RING-type" evidence="4">
    <location>
        <begin position="639"/>
        <end position="678"/>
    </location>
</feature>
<dbReference type="SMART" id="SM00184">
    <property type="entry name" value="RING"/>
    <property type="match status" value="1"/>
</dbReference>
<dbReference type="Pfam" id="PF20235">
    <property type="entry name" value="PIR2-like_helical"/>
    <property type="match status" value="1"/>
</dbReference>
<name>A0A2P5C6L3_PARAD</name>
<evidence type="ECO:0000259" key="4">
    <source>
        <dbReference type="PROSITE" id="PS50089"/>
    </source>
</evidence>
<dbReference type="EMBL" id="JXTB01000168">
    <property type="protein sequence ID" value="PON56716.1"/>
    <property type="molecule type" value="Genomic_DNA"/>
</dbReference>
<dbReference type="OrthoDB" id="10251804at2759"/>